<dbReference type="Pfam" id="PF12706">
    <property type="entry name" value="Lactamase_B_2"/>
    <property type="match status" value="1"/>
</dbReference>
<evidence type="ECO:0000259" key="1">
    <source>
        <dbReference type="SMART" id="SM00849"/>
    </source>
</evidence>
<accession>A0ABW2L0C8</accession>
<dbReference type="Proteomes" id="UP001596456">
    <property type="component" value="Unassembled WGS sequence"/>
</dbReference>
<dbReference type="InterPro" id="IPR001279">
    <property type="entry name" value="Metallo-B-lactamas"/>
</dbReference>
<feature type="domain" description="Metallo-beta-lactamase" evidence="1">
    <location>
        <begin position="42"/>
        <end position="236"/>
    </location>
</feature>
<dbReference type="CDD" id="cd07715">
    <property type="entry name" value="TaR3-like_MBL-fold"/>
    <property type="match status" value="1"/>
</dbReference>
<comment type="caution">
    <text evidence="2">The sequence shown here is derived from an EMBL/GenBank/DDBJ whole genome shotgun (WGS) entry which is preliminary data.</text>
</comment>
<organism evidence="2 3">
    <name type="scientific">Rhodocista pekingensis</name>
    <dbReference type="NCBI Taxonomy" id="201185"/>
    <lineage>
        <taxon>Bacteria</taxon>
        <taxon>Pseudomonadati</taxon>
        <taxon>Pseudomonadota</taxon>
        <taxon>Alphaproteobacteria</taxon>
        <taxon>Rhodospirillales</taxon>
        <taxon>Azospirillaceae</taxon>
        <taxon>Rhodocista</taxon>
    </lineage>
</organism>
<dbReference type="RefSeq" id="WP_377360447.1">
    <property type="nucleotide sequence ID" value="NZ_JBHTCM010000022.1"/>
</dbReference>
<dbReference type="PANTHER" id="PTHR46018:SF2">
    <property type="entry name" value="ZINC PHOSPHODIESTERASE ELAC PROTEIN 1"/>
    <property type="match status" value="1"/>
</dbReference>
<proteinExistence type="predicted"/>
<dbReference type="EMBL" id="JBHTCM010000022">
    <property type="protein sequence ID" value="MFC7334907.1"/>
    <property type="molecule type" value="Genomic_DNA"/>
</dbReference>
<evidence type="ECO:0000313" key="3">
    <source>
        <dbReference type="Proteomes" id="UP001596456"/>
    </source>
</evidence>
<reference evidence="3" key="1">
    <citation type="journal article" date="2019" name="Int. J. Syst. Evol. Microbiol.">
        <title>The Global Catalogue of Microorganisms (GCM) 10K type strain sequencing project: providing services to taxonomists for standard genome sequencing and annotation.</title>
        <authorList>
            <consortium name="The Broad Institute Genomics Platform"/>
            <consortium name="The Broad Institute Genome Sequencing Center for Infectious Disease"/>
            <person name="Wu L."/>
            <person name="Ma J."/>
        </authorList>
    </citation>
    <scope>NUCLEOTIDE SEQUENCE [LARGE SCALE GENOMIC DNA]</scope>
    <source>
        <strain evidence="3">CGMCC 1.16275</strain>
    </source>
</reference>
<name>A0ABW2L0C8_9PROT</name>
<protein>
    <submittedName>
        <fullName evidence="2">MBL fold metallo-hydrolase</fullName>
    </submittedName>
</protein>
<gene>
    <name evidence="2" type="ORF">ACFQPS_17210</name>
</gene>
<dbReference type="SUPFAM" id="SSF56281">
    <property type="entry name" value="Metallo-hydrolase/oxidoreductase"/>
    <property type="match status" value="1"/>
</dbReference>
<dbReference type="SMART" id="SM00849">
    <property type="entry name" value="Lactamase_B"/>
    <property type="match status" value="1"/>
</dbReference>
<dbReference type="Gene3D" id="3.60.15.10">
    <property type="entry name" value="Ribonuclease Z/Hydroxyacylglutathione hydrolase-like"/>
    <property type="match status" value="1"/>
</dbReference>
<keyword evidence="3" id="KW-1185">Reference proteome</keyword>
<evidence type="ECO:0000313" key="2">
    <source>
        <dbReference type="EMBL" id="MFC7334907.1"/>
    </source>
</evidence>
<sequence length="293" mass="31624">MAETAGTADAAGGAPDGILVRFWGVRGSIATPGPASARYGGNTSCIEVRCGGRLLIFDAGTGIRLLGEALQAGELADGTPLDADLFLTHTHYDHVGGLPFFTPAYDPHNRLILWEGHLGPERTLQQVLDQLMSAPLFPVPVNLIETSCRYRKFTAGDTLEPRPGIRIRTAPLNHPNNATGYRIEHGGRSVCIVTDTEHRRGGPDPRVVELVRGADLMIYDSTYTDAEYERHVGWGHSTWQEACRVADAAGVARTVLFHHDPTHNDQTLDEIGTAAEAMRPGTLLAAEGMTLTL</sequence>
<dbReference type="PANTHER" id="PTHR46018">
    <property type="entry name" value="ZINC PHOSPHODIESTERASE ELAC PROTEIN 1"/>
    <property type="match status" value="1"/>
</dbReference>
<dbReference type="InterPro" id="IPR036866">
    <property type="entry name" value="RibonucZ/Hydroxyglut_hydro"/>
</dbReference>